<gene>
    <name evidence="6" type="ORF">RD2015_1735</name>
</gene>
<protein>
    <recommendedName>
        <fullName evidence="5">Flagellar hook-associated protein 2</fullName>
        <shortName evidence="5">HAP2</shortName>
    </recommendedName>
    <alternativeName>
        <fullName evidence="5">Flagellar cap protein</fullName>
    </alternativeName>
</protein>
<evidence type="ECO:0000256" key="2">
    <source>
        <dbReference type="ARBA" id="ARBA00011255"/>
    </source>
</evidence>
<evidence type="ECO:0000256" key="4">
    <source>
        <dbReference type="ARBA" id="ARBA00023143"/>
    </source>
</evidence>
<dbReference type="RefSeq" id="WP_083525473.1">
    <property type="nucleotide sequence ID" value="NZ_CP013729.1"/>
</dbReference>
<keyword evidence="3" id="KW-0175">Coiled coil</keyword>
<dbReference type="GO" id="GO:0009424">
    <property type="term" value="C:bacterial-type flagellum hook"/>
    <property type="evidence" value="ECO:0007669"/>
    <property type="project" value="UniProtKB-UniRule"/>
</dbReference>
<dbReference type="GO" id="GO:0009421">
    <property type="term" value="C:bacterial-type flagellum filament cap"/>
    <property type="evidence" value="ECO:0007669"/>
    <property type="project" value="InterPro"/>
</dbReference>
<evidence type="ECO:0000256" key="1">
    <source>
        <dbReference type="ARBA" id="ARBA00009764"/>
    </source>
</evidence>
<dbReference type="InterPro" id="IPR003481">
    <property type="entry name" value="FliD_N"/>
</dbReference>
<dbReference type="GO" id="GO:0007155">
    <property type="term" value="P:cell adhesion"/>
    <property type="evidence" value="ECO:0007669"/>
    <property type="project" value="InterPro"/>
</dbReference>
<keyword evidence="4 5" id="KW-0975">Bacterial flagellum</keyword>
<keyword evidence="6" id="KW-0282">Flagellum</keyword>
<dbReference type="GO" id="GO:0071973">
    <property type="term" value="P:bacterial-type flagellum-dependent cell motility"/>
    <property type="evidence" value="ECO:0007669"/>
    <property type="project" value="TreeGrafter"/>
</dbReference>
<comment type="function">
    <text evidence="5">Required for morphogenesis and for the elongation of the flagellar filament by facilitating polymerization of the flagellin monomers at the tip of growing filament. Forms a capping structure, which prevents flagellin subunits (transported through the central channel of the flagellum) from leaking out without polymerization at the distal end.</text>
</comment>
<proteinExistence type="inferred from homology"/>
<accession>A0A0U3MCZ1</accession>
<dbReference type="EMBL" id="CP013729">
    <property type="protein sequence ID" value="ALV06217.1"/>
    <property type="molecule type" value="Genomic_DNA"/>
</dbReference>
<keyword evidence="5" id="KW-0964">Secreted</keyword>
<dbReference type="PANTHER" id="PTHR30288">
    <property type="entry name" value="FLAGELLAR CAP/ASSEMBLY PROTEIN FLID"/>
    <property type="match status" value="1"/>
</dbReference>
<dbReference type="Pfam" id="PF07195">
    <property type="entry name" value="FliD_C"/>
    <property type="match status" value="1"/>
</dbReference>
<dbReference type="OrthoDB" id="5980200at2"/>
<evidence type="ECO:0000256" key="5">
    <source>
        <dbReference type="RuleBase" id="RU362066"/>
    </source>
</evidence>
<dbReference type="KEGG" id="rdp:RD2015_1735"/>
<dbReference type="Pfam" id="PF07196">
    <property type="entry name" value="Flagellin_IN"/>
    <property type="match status" value="1"/>
</dbReference>
<comment type="similarity">
    <text evidence="1 5">Belongs to the FliD family.</text>
</comment>
<dbReference type="AlphaFoldDB" id="A0A0U3MCZ1"/>
<dbReference type="PATRIC" id="fig|76731.3.peg.1777"/>
<dbReference type="Pfam" id="PF02465">
    <property type="entry name" value="FliD_N"/>
    <property type="match status" value="1"/>
</dbReference>
<dbReference type="InterPro" id="IPR010810">
    <property type="entry name" value="Flagellin_hook_IN_motif"/>
</dbReference>
<keyword evidence="6" id="KW-0969">Cilium</keyword>
<reference evidence="6 7" key="1">
    <citation type="submission" date="2015-12" db="EMBL/GenBank/DDBJ databases">
        <title>Complete genome of Roseateles depolymerans KCTC 42856.</title>
        <authorList>
            <person name="Kim K.M."/>
        </authorList>
    </citation>
    <scope>NUCLEOTIDE SEQUENCE [LARGE SCALE GENOMIC DNA]</scope>
    <source>
        <strain evidence="6 7">KCTC 42856</strain>
    </source>
</reference>
<evidence type="ECO:0000313" key="6">
    <source>
        <dbReference type="EMBL" id="ALV06217.1"/>
    </source>
</evidence>
<dbReference type="Proteomes" id="UP000060699">
    <property type="component" value="Chromosome"/>
</dbReference>
<dbReference type="GO" id="GO:0005576">
    <property type="term" value="C:extracellular region"/>
    <property type="evidence" value="ECO:0007669"/>
    <property type="project" value="UniProtKB-SubCell"/>
</dbReference>
<evidence type="ECO:0000256" key="3">
    <source>
        <dbReference type="ARBA" id="ARBA00023054"/>
    </source>
</evidence>
<comment type="subcellular location">
    <subcellularLocation>
        <location evidence="5">Secreted</location>
    </subcellularLocation>
    <subcellularLocation>
        <location evidence="5">Bacterial flagellum</location>
    </subcellularLocation>
</comment>
<sequence length="476" mass="48784">MTISSIGSGSGLPVESIISKMLEVENQPITNLQSRNDTIKTQISVYGKIQSAFSSMRDAASKLTTPASWAALTATSSDTTMATVTAGSGSGAGSYSVSVSQLAAAQSVVSGAMSSTTPVGAGTMTIELGQWGDATQSSFTSKSGSTPVSISISATDTLASVRDKINASGSGVLASVVTDSTGSRLVIRSSATGEANGFRITTADADGNGSDASGLSALAYDPTAGIKSMTQNAAAQNAKVKINNIDIVSSTNVIENAVDGLSINILKQGDLTVTVGQDKDSVKKVITDFVTSYNSLMNLLRDNTKYDASTKTAGALQGDSTAVGLQAQLRNITAGGSTLGGAYARLSDLGLNIGTAGTITVDDSKLSSALGHLSDLKQLFMGTDSTNSANNGIATRWRALADQVTGMDGSLTTRTAGLQSRVTANNKRVDELTDRSAAYEKRLRAQYTALDTQMAKLNDLNSYVGKLTSMLGSSSS</sequence>
<dbReference type="STRING" id="76731.RD2015_1735"/>
<organism evidence="6 7">
    <name type="scientific">Roseateles depolymerans</name>
    <dbReference type="NCBI Taxonomy" id="76731"/>
    <lineage>
        <taxon>Bacteria</taxon>
        <taxon>Pseudomonadati</taxon>
        <taxon>Pseudomonadota</taxon>
        <taxon>Betaproteobacteria</taxon>
        <taxon>Burkholderiales</taxon>
        <taxon>Sphaerotilaceae</taxon>
        <taxon>Roseateles</taxon>
    </lineage>
</organism>
<comment type="subunit">
    <text evidence="2 5">Homopentamer.</text>
</comment>
<evidence type="ECO:0000313" key="7">
    <source>
        <dbReference type="Proteomes" id="UP000060699"/>
    </source>
</evidence>
<dbReference type="InterPro" id="IPR010809">
    <property type="entry name" value="FliD_C"/>
</dbReference>
<keyword evidence="7" id="KW-1185">Reference proteome</keyword>
<dbReference type="InterPro" id="IPR040026">
    <property type="entry name" value="FliD"/>
</dbReference>
<dbReference type="PANTHER" id="PTHR30288:SF0">
    <property type="entry name" value="FLAGELLAR HOOK-ASSOCIATED PROTEIN 2"/>
    <property type="match status" value="1"/>
</dbReference>
<keyword evidence="6" id="KW-0966">Cell projection</keyword>
<name>A0A0U3MCZ1_9BURK</name>